<dbReference type="SUPFAM" id="SSF52833">
    <property type="entry name" value="Thioredoxin-like"/>
    <property type="match status" value="1"/>
</dbReference>
<evidence type="ECO:0000259" key="3">
    <source>
        <dbReference type="PROSITE" id="PS50405"/>
    </source>
</evidence>
<dbReference type="Pfam" id="PF13410">
    <property type="entry name" value="GST_C_2"/>
    <property type="match status" value="1"/>
</dbReference>
<dbReference type="RefSeq" id="WP_202827066.1">
    <property type="nucleotide sequence ID" value="NZ_JAEUXJ010000008.1"/>
</dbReference>
<dbReference type="Proteomes" id="UP000606490">
    <property type="component" value="Unassembled WGS sequence"/>
</dbReference>
<dbReference type="SUPFAM" id="SSF47616">
    <property type="entry name" value="GST C-terminal domain-like"/>
    <property type="match status" value="1"/>
</dbReference>
<sequence>MELVGYYRSSAAYRVRIALNLKGLEAQHSFRHLRRGEQRAANYLRLNPQGLVPALLLENGHSLIQSLAIIEYLDETHPNPPLLPADPVTRARVRAFALAIACEIHAVQNLKVLARLKSMGHSQEEANRWAHDTIAEGLAACEALAESGPFCFGPAPSLADLCLVPQLYNARRFGVALEAMPRLLAAEAACLALPAFAEAAPERQPDAE</sequence>
<comment type="similarity">
    <text evidence="1">Belongs to the GST superfamily. Zeta family.</text>
</comment>
<dbReference type="InterPro" id="IPR036249">
    <property type="entry name" value="Thioredoxin-like_sf"/>
</dbReference>
<evidence type="ECO:0000313" key="5">
    <source>
        <dbReference type="Proteomes" id="UP000606490"/>
    </source>
</evidence>
<keyword evidence="4" id="KW-0413">Isomerase</keyword>
<keyword evidence="5" id="KW-1185">Reference proteome</keyword>
<feature type="domain" description="GST N-terminal" evidence="2">
    <location>
        <begin position="1"/>
        <end position="81"/>
    </location>
</feature>
<comment type="caution">
    <text evidence="4">The sequence shown here is derived from an EMBL/GenBank/DDBJ whole genome shotgun (WGS) entry which is preliminary data.</text>
</comment>
<dbReference type="SFLD" id="SFLDG00358">
    <property type="entry name" value="Main_(cytGST)"/>
    <property type="match status" value="1"/>
</dbReference>
<dbReference type="PANTHER" id="PTHR42673">
    <property type="entry name" value="MALEYLACETOACETATE ISOMERASE"/>
    <property type="match status" value="1"/>
</dbReference>
<dbReference type="CDD" id="cd03042">
    <property type="entry name" value="GST_N_Zeta"/>
    <property type="match status" value="1"/>
</dbReference>
<dbReference type="PROSITE" id="PS50405">
    <property type="entry name" value="GST_CTER"/>
    <property type="match status" value="1"/>
</dbReference>
<dbReference type="InterPro" id="IPR040079">
    <property type="entry name" value="Glutathione_S-Trfase"/>
</dbReference>
<protein>
    <submittedName>
        <fullName evidence="4">Maleylacetoacetate isomerase</fullName>
        <ecNumber evidence="4">5.2.1.2</ecNumber>
    </submittedName>
</protein>
<dbReference type="EMBL" id="JAEUXJ010000008">
    <property type="protein sequence ID" value="MBL6457320.1"/>
    <property type="molecule type" value="Genomic_DNA"/>
</dbReference>
<dbReference type="Gene3D" id="3.40.30.10">
    <property type="entry name" value="Glutaredoxin"/>
    <property type="match status" value="1"/>
</dbReference>
<gene>
    <name evidence="4" type="primary">maiA</name>
    <name evidence="4" type="ORF">JMJ55_18455</name>
</gene>
<dbReference type="Gene3D" id="1.20.1050.10">
    <property type="match status" value="1"/>
</dbReference>
<name>A0ABS1V6L1_9PROT</name>
<dbReference type="SFLD" id="SFLDS00019">
    <property type="entry name" value="Glutathione_Transferase_(cytos"/>
    <property type="match status" value="1"/>
</dbReference>
<evidence type="ECO:0000313" key="4">
    <source>
        <dbReference type="EMBL" id="MBL6457320.1"/>
    </source>
</evidence>
<dbReference type="EC" id="5.2.1.2" evidence="4"/>
<proteinExistence type="inferred from homology"/>
<dbReference type="PANTHER" id="PTHR42673:SF4">
    <property type="entry name" value="MALEYLACETOACETATE ISOMERASE"/>
    <property type="match status" value="1"/>
</dbReference>
<evidence type="ECO:0000256" key="1">
    <source>
        <dbReference type="ARBA" id="ARBA00010007"/>
    </source>
</evidence>
<dbReference type="GO" id="GO:0016034">
    <property type="term" value="F:maleylacetoacetate isomerase activity"/>
    <property type="evidence" value="ECO:0007669"/>
    <property type="project" value="UniProtKB-EC"/>
</dbReference>
<dbReference type="InterPro" id="IPR010987">
    <property type="entry name" value="Glutathione-S-Trfase_C-like"/>
</dbReference>
<feature type="domain" description="GST C-terminal" evidence="3">
    <location>
        <begin position="86"/>
        <end position="208"/>
    </location>
</feature>
<dbReference type="InterPro" id="IPR004045">
    <property type="entry name" value="Glutathione_S-Trfase_N"/>
</dbReference>
<dbReference type="PROSITE" id="PS50404">
    <property type="entry name" value="GST_NTER"/>
    <property type="match status" value="1"/>
</dbReference>
<dbReference type="InterPro" id="IPR034333">
    <property type="entry name" value="GST_Zeta_N"/>
</dbReference>
<dbReference type="InterPro" id="IPR036282">
    <property type="entry name" value="Glutathione-S-Trfase_C_sf"/>
</dbReference>
<accession>A0ABS1V6L1</accession>
<dbReference type="NCBIfam" id="TIGR01262">
    <property type="entry name" value="maiA"/>
    <property type="match status" value="1"/>
</dbReference>
<dbReference type="InterPro" id="IPR005955">
    <property type="entry name" value="GST_Zeta"/>
</dbReference>
<dbReference type="Pfam" id="PF13417">
    <property type="entry name" value="GST_N_3"/>
    <property type="match status" value="1"/>
</dbReference>
<evidence type="ECO:0000259" key="2">
    <source>
        <dbReference type="PROSITE" id="PS50404"/>
    </source>
</evidence>
<reference evidence="4 5" key="1">
    <citation type="submission" date="2021-01" db="EMBL/GenBank/DDBJ databases">
        <title>Belnapia mucosa sp. nov. and Belnapia arida sp. nov., isolated from the Tabernas Desert (Almeria, Spain).</title>
        <authorList>
            <person name="Molina-Menor E."/>
            <person name="Vidal-Verdu A."/>
            <person name="Calonge A."/>
            <person name="Satari L."/>
            <person name="Pereto Magraner J."/>
            <person name="Porcar Miralles M."/>
        </authorList>
    </citation>
    <scope>NUCLEOTIDE SEQUENCE [LARGE SCALE GENOMIC DNA]</scope>
    <source>
        <strain evidence="4 5">T6</strain>
    </source>
</reference>
<organism evidence="4 5">
    <name type="scientific">Belnapia mucosa</name>
    <dbReference type="NCBI Taxonomy" id="2804532"/>
    <lineage>
        <taxon>Bacteria</taxon>
        <taxon>Pseudomonadati</taxon>
        <taxon>Pseudomonadota</taxon>
        <taxon>Alphaproteobacteria</taxon>
        <taxon>Acetobacterales</taxon>
        <taxon>Roseomonadaceae</taxon>
        <taxon>Belnapia</taxon>
    </lineage>
</organism>